<name>A0AAD5V5H2_9APHY</name>
<sequence length="691" mass="77644">MRVPTYASECHPPLSGSDVVPVVELTKFVLNPSESTVGSICWEWGKSEGSNTWYLECCIEGITSTKHVTYTRFHFSDYGAPPFGDHVVWVEIGRDEQVTLDLDLLDVLLSESEFKFEHLERLDLNFAQPDPTSSPRTIASQLSHVVKMNHPTEIQIYANGAPCHRRQIPTELAMSVAHIEGTVCCRSTQNYIGTWRAGVLQSLERLSDKMNGGNAQEEVAQIEISVVKVLREVVLVDKAKYGLLSVSLNNSGHALSLLDRHEESLKYEQEALEIYRRLAKEDPARYNPDVALSLYNIGGSCSKLRRYEEALKHEQESLQIRRGLAAEDPVRFNRVLASSLNDTSHVLSKLGRHEEALKHDQEALEIRAKACHKRIQRETILTLHYPHYNHRRLHSNLRSVTREPWSMRQEALQIRRGLAAEDPVTFNPDLASSLNDTSCALSNLGRHGEALKYGQEALEIKRGLVKEDSTRYDPDLALSLHNMGTSYSQLRRYEEALKHHEEALKINRGLAAEDAEMFNPDLATSLNNIGSIFSDLGRHDEALRSHREALGILQELARQDPTQFNPDLASALHTVSADFCSLGSYENALKYDQEALEICRDLMKRDAALYDRLYSQALNLVSEALTHCGRHEEALVLTREGADMLRSHDNGQSGSFHEDLPDRLDTLSLVLSNVGETDAACPASQESVEKL</sequence>
<dbReference type="Proteomes" id="UP001212997">
    <property type="component" value="Unassembled WGS sequence"/>
</dbReference>
<dbReference type="Gene3D" id="1.25.40.10">
    <property type="entry name" value="Tetratricopeptide repeat domain"/>
    <property type="match status" value="3"/>
</dbReference>
<feature type="repeat" description="TPR" evidence="1">
    <location>
        <begin position="523"/>
        <end position="556"/>
    </location>
</feature>
<keyword evidence="3" id="KW-1185">Reference proteome</keyword>
<keyword evidence="1" id="KW-0802">TPR repeat</keyword>
<dbReference type="PROSITE" id="PS50293">
    <property type="entry name" value="TPR_REGION"/>
    <property type="match status" value="1"/>
</dbReference>
<reference evidence="2" key="1">
    <citation type="submission" date="2022-07" db="EMBL/GenBank/DDBJ databases">
        <title>Genome Sequence of Physisporinus lineatus.</title>
        <authorList>
            <person name="Buettner E."/>
        </authorList>
    </citation>
    <scope>NUCLEOTIDE SEQUENCE</scope>
    <source>
        <strain evidence="2">VT162</strain>
    </source>
</reference>
<dbReference type="PANTHER" id="PTHR19959:SF119">
    <property type="entry name" value="FUNGAL LIPASE-LIKE DOMAIN-CONTAINING PROTEIN"/>
    <property type="match status" value="1"/>
</dbReference>
<dbReference type="InterPro" id="IPR011990">
    <property type="entry name" value="TPR-like_helical_dom_sf"/>
</dbReference>
<evidence type="ECO:0000256" key="1">
    <source>
        <dbReference type="PROSITE-ProRule" id="PRU00339"/>
    </source>
</evidence>
<dbReference type="PANTHER" id="PTHR19959">
    <property type="entry name" value="KINESIN LIGHT CHAIN"/>
    <property type="match status" value="1"/>
</dbReference>
<dbReference type="SMART" id="SM00028">
    <property type="entry name" value="TPR"/>
    <property type="match status" value="7"/>
</dbReference>
<dbReference type="EMBL" id="JANAWD010000157">
    <property type="protein sequence ID" value="KAJ3485324.1"/>
    <property type="molecule type" value="Genomic_DNA"/>
</dbReference>
<gene>
    <name evidence="2" type="ORF">NLI96_g5032</name>
</gene>
<protein>
    <recommendedName>
        <fullName evidence="4">TPR-like protein</fullName>
    </recommendedName>
</protein>
<organism evidence="2 3">
    <name type="scientific">Meripilus lineatus</name>
    <dbReference type="NCBI Taxonomy" id="2056292"/>
    <lineage>
        <taxon>Eukaryota</taxon>
        <taxon>Fungi</taxon>
        <taxon>Dikarya</taxon>
        <taxon>Basidiomycota</taxon>
        <taxon>Agaricomycotina</taxon>
        <taxon>Agaricomycetes</taxon>
        <taxon>Polyporales</taxon>
        <taxon>Meripilaceae</taxon>
        <taxon>Meripilus</taxon>
    </lineage>
</organism>
<evidence type="ECO:0000313" key="3">
    <source>
        <dbReference type="Proteomes" id="UP001212997"/>
    </source>
</evidence>
<comment type="caution">
    <text evidence="2">The sequence shown here is derived from an EMBL/GenBank/DDBJ whole genome shotgun (WGS) entry which is preliminary data.</text>
</comment>
<dbReference type="AlphaFoldDB" id="A0AAD5V5H2"/>
<dbReference type="Pfam" id="PF13374">
    <property type="entry name" value="TPR_10"/>
    <property type="match status" value="3"/>
</dbReference>
<dbReference type="PROSITE" id="PS50005">
    <property type="entry name" value="TPR"/>
    <property type="match status" value="2"/>
</dbReference>
<dbReference type="SUPFAM" id="SSF48452">
    <property type="entry name" value="TPR-like"/>
    <property type="match status" value="2"/>
</dbReference>
<dbReference type="InterPro" id="IPR019734">
    <property type="entry name" value="TPR_rpt"/>
</dbReference>
<dbReference type="Pfam" id="PF13424">
    <property type="entry name" value="TPR_12"/>
    <property type="match status" value="2"/>
</dbReference>
<proteinExistence type="predicted"/>
<evidence type="ECO:0008006" key="4">
    <source>
        <dbReference type="Google" id="ProtNLM"/>
    </source>
</evidence>
<accession>A0AAD5V5H2</accession>
<feature type="repeat" description="TPR" evidence="1">
    <location>
        <begin position="477"/>
        <end position="510"/>
    </location>
</feature>
<evidence type="ECO:0000313" key="2">
    <source>
        <dbReference type="EMBL" id="KAJ3485324.1"/>
    </source>
</evidence>